<name>C7LVT3_DESBD</name>
<dbReference type="eggNOG" id="ENOG502ZVW0">
    <property type="taxonomic scope" value="Bacteria"/>
</dbReference>
<dbReference type="Proteomes" id="UP000002216">
    <property type="component" value="Chromosome"/>
</dbReference>
<keyword evidence="2" id="KW-1185">Reference proteome</keyword>
<protein>
    <submittedName>
        <fullName evidence="1">Uncharacterized protein</fullName>
    </submittedName>
</protein>
<accession>C7LVT3</accession>
<dbReference type="AlphaFoldDB" id="C7LVT3"/>
<evidence type="ECO:0000313" key="1">
    <source>
        <dbReference type="EMBL" id="ACU88562.1"/>
    </source>
</evidence>
<sequence>MQYSEKDLPVRVHDGELLVLDDGNEVRWESNGEAKAVFIGSSFDATMELFPNQTETVNIGGKQFVLTAFFEDALEVKKA</sequence>
<dbReference type="KEGG" id="dba:Dbac_0436"/>
<evidence type="ECO:0000313" key="2">
    <source>
        <dbReference type="Proteomes" id="UP000002216"/>
    </source>
</evidence>
<dbReference type="STRING" id="525897.Dbac_0436"/>
<dbReference type="OrthoDB" id="5459555at2"/>
<dbReference type="HOGENOM" id="CLU_2583992_0_0_7"/>
<dbReference type="RefSeq" id="WP_012805646.1">
    <property type="nucleotide sequence ID" value="NC_013173.1"/>
</dbReference>
<gene>
    <name evidence="1" type="ordered locus">Dbac_0436</name>
</gene>
<reference evidence="1 2" key="1">
    <citation type="journal article" date="2009" name="Stand. Genomic Sci.">
        <title>Complete genome sequence of Desulfomicrobium baculatum type strain (X).</title>
        <authorList>
            <person name="Copeland A."/>
            <person name="Spring S."/>
            <person name="Goker M."/>
            <person name="Schneider S."/>
            <person name="Lapidus A."/>
            <person name="Del Rio T.G."/>
            <person name="Tice H."/>
            <person name="Cheng J.F."/>
            <person name="Chen F."/>
            <person name="Nolan M."/>
            <person name="Bruce D."/>
            <person name="Goodwin L."/>
            <person name="Pitluck S."/>
            <person name="Ivanova N."/>
            <person name="Mavrommatis K."/>
            <person name="Ovchinnikova G."/>
            <person name="Pati A."/>
            <person name="Chen A."/>
            <person name="Palaniappan K."/>
            <person name="Land M."/>
            <person name="Hauser L."/>
            <person name="Chang Y.J."/>
            <person name="Jeffries C.C."/>
            <person name="Meincke L."/>
            <person name="Sims D."/>
            <person name="Brettin T."/>
            <person name="Detter J.C."/>
            <person name="Han C."/>
            <person name="Chain P."/>
            <person name="Bristow J."/>
            <person name="Eisen J.A."/>
            <person name="Markowitz V."/>
            <person name="Hugenholtz P."/>
            <person name="Kyrpides N.C."/>
            <person name="Klenk H.P."/>
            <person name="Lucas S."/>
        </authorList>
    </citation>
    <scope>NUCLEOTIDE SEQUENCE [LARGE SCALE GENOMIC DNA]</scope>
    <source>
        <strain evidence="2">DSM 4028 / VKM B-1378 / X</strain>
    </source>
</reference>
<dbReference type="EMBL" id="CP001629">
    <property type="protein sequence ID" value="ACU88562.1"/>
    <property type="molecule type" value="Genomic_DNA"/>
</dbReference>
<proteinExistence type="predicted"/>
<organism evidence="1 2">
    <name type="scientific">Desulfomicrobium baculatum (strain DSM 4028 / VKM B-1378 / X)</name>
    <name type="common">Desulfovibrio baculatus</name>
    <dbReference type="NCBI Taxonomy" id="525897"/>
    <lineage>
        <taxon>Bacteria</taxon>
        <taxon>Pseudomonadati</taxon>
        <taxon>Thermodesulfobacteriota</taxon>
        <taxon>Desulfovibrionia</taxon>
        <taxon>Desulfovibrionales</taxon>
        <taxon>Desulfomicrobiaceae</taxon>
        <taxon>Desulfomicrobium</taxon>
    </lineage>
</organism>